<feature type="compositionally biased region" description="Low complexity" evidence="1">
    <location>
        <begin position="145"/>
        <end position="168"/>
    </location>
</feature>
<evidence type="ECO:0000313" key="3">
    <source>
        <dbReference type="Proteomes" id="UP000675940"/>
    </source>
</evidence>
<evidence type="ECO:0008006" key="4">
    <source>
        <dbReference type="Google" id="ProtNLM"/>
    </source>
</evidence>
<feature type="compositionally biased region" description="Low complexity" evidence="1">
    <location>
        <begin position="338"/>
        <end position="352"/>
    </location>
</feature>
<dbReference type="RefSeq" id="WP_209358718.1">
    <property type="nucleotide sequence ID" value="NZ_JAGISH010000001.1"/>
</dbReference>
<feature type="compositionally biased region" description="Acidic residues" evidence="1">
    <location>
        <begin position="436"/>
        <end position="450"/>
    </location>
</feature>
<feature type="compositionally biased region" description="Acidic residues" evidence="1">
    <location>
        <begin position="478"/>
        <end position="489"/>
    </location>
</feature>
<feature type="region of interest" description="Disordered" evidence="1">
    <location>
        <begin position="644"/>
        <end position="689"/>
    </location>
</feature>
<proteinExistence type="predicted"/>
<feature type="region of interest" description="Disordered" evidence="1">
    <location>
        <begin position="477"/>
        <end position="612"/>
    </location>
</feature>
<feature type="region of interest" description="Disordered" evidence="1">
    <location>
        <begin position="388"/>
        <end position="461"/>
    </location>
</feature>
<protein>
    <recommendedName>
        <fullName evidence="4">Lipoprotein</fullName>
    </recommendedName>
</protein>
<gene>
    <name evidence="2" type="ORF">J5474_01750</name>
</gene>
<organism evidence="2 3">
    <name type="scientific">Sagittula salina</name>
    <dbReference type="NCBI Taxonomy" id="2820268"/>
    <lineage>
        <taxon>Bacteria</taxon>
        <taxon>Pseudomonadati</taxon>
        <taxon>Pseudomonadota</taxon>
        <taxon>Alphaproteobacteria</taxon>
        <taxon>Rhodobacterales</taxon>
        <taxon>Roseobacteraceae</taxon>
        <taxon>Sagittula</taxon>
    </lineage>
</organism>
<sequence>MVSSSKILTVSYGTFSCTAEGFEDPLAVVKETTHFFRSVVSNDRFFGAEPPQFDADLATEMMRNHLARTQGDEGKLTLGTGKPNAASSGALAAALAAGPGRAGENTMAGETSDLLPDDDTIEATAIVTERPVDLDAAGSVADLTATDAPARTDAPAAPARADSALPDAARPEPASVPDAASMGAQHAAARAPATDPNSAVSTAIPDPADRTSAVEDVAPAPRPSNPDSVAAKLDRIRAVVAAKAMDTPAAAQTRPATATSVVAIAATGESLFDNEPGDEVDDEALSALLGELEAGDTGHGFERTAAQGASVAEAFSDTALSDSIASLMAREDAPEDVAAPGDTAPDTAPDTAMDNAVDDLLAAFDETDDEDDIADEFYGEEGDGFDGVAEAASPHTEAAVGSEDDHEAHPAADDNMFAEPAYAEDAVTGSTPSVDAETDEDGFGEPETDLSPEPSAAPRARVLKVKRADFLRAVEQGQLEEYDDDEEADAAQTATAPLPLADESTLSPEEEEELARELAAVKAELSGEFDSWADEETGEPWSASEPQPATALAEEDADHDRSDAAEQRETEDARARAIADGWGDPDSYLDDDEDFDDLADPMPLRLDNPVVPAHTAMAKDDTTTAQDDGDEDLHDDPVEAMIRDSARKTVKMASPARALLTEREVKDDDTSRLMDQTDTEMDEPEGNRRRTAIAHLRAAVAATKADRLLGRKADAAEEQEPYREDLANVVRPRRPQAPASAARTERPTAAASRPAPLKLVAAQRVASPTPAPSDLPRTVPVRPRRVQRIADIAPRVATPVAVDPAIDGFVAYAEQVGASELPELLEAAAAYMAYVEGRDQFSRPQLMSTVRLAEAQESSREDRLRSFGQLLREGKIKKTAGGRFTASERISFKPDRAAG</sequence>
<feature type="compositionally biased region" description="Acidic residues" evidence="1">
    <location>
        <begin position="587"/>
        <end position="599"/>
    </location>
</feature>
<dbReference type="AlphaFoldDB" id="A0A940MM40"/>
<feature type="compositionally biased region" description="Basic and acidic residues" evidence="1">
    <location>
        <begin position="558"/>
        <end position="577"/>
    </location>
</feature>
<evidence type="ECO:0000256" key="1">
    <source>
        <dbReference type="SAM" id="MobiDB-lite"/>
    </source>
</evidence>
<comment type="caution">
    <text evidence="2">The sequence shown here is derived from an EMBL/GenBank/DDBJ whole genome shotgun (WGS) entry which is preliminary data.</text>
</comment>
<feature type="compositionally biased region" description="Low complexity" evidence="1">
    <location>
        <begin position="490"/>
        <end position="507"/>
    </location>
</feature>
<evidence type="ECO:0000313" key="2">
    <source>
        <dbReference type="EMBL" id="MBP0481216.1"/>
    </source>
</evidence>
<dbReference type="Proteomes" id="UP000675940">
    <property type="component" value="Unassembled WGS sequence"/>
</dbReference>
<feature type="region of interest" description="Disordered" evidence="1">
    <location>
        <begin position="145"/>
        <end position="228"/>
    </location>
</feature>
<feature type="region of interest" description="Disordered" evidence="1">
    <location>
        <begin position="731"/>
        <end position="755"/>
    </location>
</feature>
<feature type="compositionally biased region" description="Basic and acidic residues" evidence="1">
    <location>
        <begin position="660"/>
        <end position="672"/>
    </location>
</feature>
<dbReference type="PROSITE" id="PS51257">
    <property type="entry name" value="PROKAR_LIPOPROTEIN"/>
    <property type="match status" value="1"/>
</dbReference>
<reference evidence="2" key="1">
    <citation type="submission" date="2021-03" db="EMBL/GenBank/DDBJ databases">
        <title>Sagittula salina sp. nov. strain M10.9X isolated from the marine waste.</title>
        <authorList>
            <person name="Satari L."/>
            <person name="Molina-Menor E."/>
            <person name="Vidal-Verdu A."/>
            <person name="Pascual J."/>
            <person name="Pereto J."/>
            <person name="Porcar M."/>
        </authorList>
    </citation>
    <scope>NUCLEOTIDE SEQUENCE</scope>
    <source>
        <strain evidence="2">M10.9X</strain>
    </source>
</reference>
<keyword evidence="3" id="KW-1185">Reference proteome</keyword>
<dbReference type="EMBL" id="JAGISH010000001">
    <property type="protein sequence ID" value="MBP0481216.1"/>
    <property type="molecule type" value="Genomic_DNA"/>
</dbReference>
<accession>A0A940MM40</accession>
<name>A0A940MM40_9RHOB</name>
<feature type="region of interest" description="Disordered" evidence="1">
    <location>
        <begin position="332"/>
        <end position="352"/>
    </location>
</feature>